<feature type="binding site" evidence="5">
    <location>
        <position position="134"/>
    </location>
    <ligand>
        <name>S-adenosyl-L-methionine</name>
        <dbReference type="ChEBI" id="CHEBI:59789"/>
    </ligand>
</feature>
<gene>
    <name evidence="8" type="ORF">PCOR1329_LOCUS40594</name>
</gene>
<dbReference type="SUPFAM" id="SSF53335">
    <property type="entry name" value="S-adenosyl-L-methionine-dependent methyltransferases"/>
    <property type="match status" value="1"/>
</dbReference>
<evidence type="ECO:0000256" key="4">
    <source>
        <dbReference type="ARBA" id="ARBA00022884"/>
    </source>
</evidence>
<comment type="caution">
    <text evidence="8">The sequence shown here is derived from an EMBL/GenBank/DDBJ whole genome shotgun (WGS) entry which is preliminary data.</text>
</comment>
<evidence type="ECO:0000256" key="6">
    <source>
        <dbReference type="RuleBase" id="RU362106"/>
    </source>
</evidence>
<feature type="binding site" evidence="5">
    <location>
        <position position="204"/>
    </location>
    <ligand>
        <name>S-adenosyl-L-methionine</name>
        <dbReference type="ChEBI" id="CHEBI:59789"/>
    </ligand>
</feature>
<organism evidence="8 9">
    <name type="scientific">Prorocentrum cordatum</name>
    <dbReference type="NCBI Taxonomy" id="2364126"/>
    <lineage>
        <taxon>Eukaryota</taxon>
        <taxon>Sar</taxon>
        <taxon>Alveolata</taxon>
        <taxon>Dinophyceae</taxon>
        <taxon>Prorocentrales</taxon>
        <taxon>Prorocentraceae</taxon>
        <taxon>Prorocentrum</taxon>
    </lineage>
</organism>
<feature type="binding site" evidence="5">
    <location>
        <position position="182"/>
    </location>
    <ligand>
        <name>S-adenosyl-L-methionine</name>
        <dbReference type="ChEBI" id="CHEBI:59789"/>
    </ligand>
</feature>
<feature type="binding site" evidence="5">
    <location>
        <position position="132"/>
    </location>
    <ligand>
        <name>S-adenosyl-L-methionine</name>
        <dbReference type="ChEBI" id="CHEBI:59789"/>
    </ligand>
</feature>
<dbReference type="Pfam" id="PF00398">
    <property type="entry name" value="RrnaAD"/>
    <property type="match status" value="1"/>
</dbReference>
<evidence type="ECO:0000256" key="2">
    <source>
        <dbReference type="ARBA" id="ARBA00022679"/>
    </source>
</evidence>
<dbReference type="Proteomes" id="UP001189429">
    <property type="component" value="Unassembled WGS sequence"/>
</dbReference>
<protein>
    <recommendedName>
        <fullName evidence="6">rRNA adenine N(6)-methyltransferase</fullName>
        <ecNumber evidence="6">2.1.1.-</ecNumber>
    </recommendedName>
</protein>
<evidence type="ECO:0000256" key="3">
    <source>
        <dbReference type="ARBA" id="ARBA00022691"/>
    </source>
</evidence>
<dbReference type="EMBL" id="CAUYUJ010014894">
    <property type="protein sequence ID" value="CAK0847358.1"/>
    <property type="molecule type" value="Genomic_DNA"/>
</dbReference>
<reference evidence="8" key="1">
    <citation type="submission" date="2023-10" db="EMBL/GenBank/DDBJ databases">
        <authorList>
            <person name="Chen Y."/>
            <person name="Shah S."/>
            <person name="Dougan E. K."/>
            <person name="Thang M."/>
            <person name="Chan C."/>
        </authorList>
    </citation>
    <scope>NUCLEOTIDE SEQUENCE [LARGE SCALE GENOMIC DNA]</scope>
</reference>
<dbReference type="InterPro" id="IPR001737">
    <property type="entry name" value="KsgA/Erm"/>
</dbReference>
<dbReference type="PROSITE" id="PS51689">
    <property type="entry name" value="SAM_RNA_A_N6_MT"/>
    <property type="match status" value="1"/>
</dbReference>
<dbReference type="Gene3D" id="3.40.50.150">
    <property type="entry name" value="Vaccinia Virus protein VP39"/>
    <property type="match status" value="1"/>
</dbReference>
<name>A0ABN9TP21_9DINO</name>
<evidence type="ECO:0000256" key="7">
    <source>
        <dbReference type="SAM" id="MobiDB-lite"/>
    </source>
</evidence>
<feature type="binding site" evidence="5">
    <location>
        <position position="161"/>
    </location>
    <ligand>
        <name>S-adenosyl-L-methionine</name>
        <dbReference type="ChEBI" id="CHEBI:59789"/>
    </ligand>
</feature>
<comment type="similarity">
    <text evidence="5 6">Belongs to the class I-like SAM-binding methyltransferase superfamily. rRNA adenine N(6)-methyltransferase family.</text>
</comment>
<feature type="binding site" evidence="5">
    <location>
        <position position="226"/>
    </location>
    <ligand>
        <name>S-adenosyl-L-methionine</name>
        <dbReference type="ChEBI" id="CHEBI:59789"/>
    </ligand>
</feature>
<dbReference type="CDD" id="cd02440">
    <property type="entry name" value="AdoMet_MTases"/>
    <property type="match status" value="1"/>
</dbReference>
<dbReference type="PROSITE" id="PS01131">
    <property type="entry name" value="RRNA_A_DIMETH"/>
    <property type="match status" value="1"/>
</dbReference>
<evidence type="ECO:0000313" key="8">
    <source>
        <dbReference type="EMBL" id="CAK0847358.1"/>
    </source>
</evidence>
<evidence type="ECO:0000256" key="1">
    <source>
        <dbReference type="ARBA" id="ARBA00022603"/>
    </source>
</evidence>
<feature type="region of interest" description="Disordered" evidence="7">
    <location>
        <begin position="1"/>
        <end position="88"/>
    </location>
</feature>
<dbReference type="PANTHER" id="PTHR11727:SF18">
    <property type="entry name" value="RRNA ADENINE N(6)-METHYLTRANSFERASE"/>
    <property type="match status" value="1"/>
</dbReference>
<evidence type="ECO:0000313" key="9">
    <source>
        <dbReference type="Proteomes" id="UP001189429"/>
    </source>
</evidence>
<keyword evidence="1 5" id="KW-0489">Methyltransferase</keyword>
<keyword evidence="6" id="KW-0698">rRNA processing</keyword>
<dbReference type="InterPro" id="IPR020596">
    <property type="entry name" value="rRNA_Ade_Mease_Trfase_CS"/>
</dbReference>
<dbReference type="InterPro" id="IPR029063">
    <property type="entry name" value="SAM-dependent_MTases_sf"/>
</dbReference>
<sequence>MDGARGSGAVPARPRAGPGRGLPEESAGGAGLRRRGLVPGARRQREAQNLRRGGRRPREASHRRRRRRAEGEGAGRPTARIAKVKERPVRPVATLEDERRATAIQPRSWFSKPAPPSLPLGLFRPKESLSQNFLADPNIIHNMVRAVENDSPNGRTVVELGPGTGALTSRLHPRFPEMIGIELDQRALKVLAHKVPGMTCIRSDLLLVDYTKLAELRGGPLTIVGNLPWGLRTTHPRSCSSSCVTMPAL</sequence>
<keyword evidence="2 5" id="KW-0808">Transferase</keyword>
<keyword evidence="9" id="KW-1185">Reference proteome</keyword>
<accession>A0ABN9TP21</accession>
<keyword evidence="4 5" id="KW-0694">RNA-binding</keyword>
<dbReference type="PANTHER" id="PTHR11727">
    <property type="entry name" value="DIMETHYLADENOSINE TRANSFERASE"/>
    <property type="match status" value="1"/>
</dbReference>
<evidence type="ECO:0000256" key="5">
    <source>
        <dbReference type="PROSITE-ProRule" id="PRU01026"/>
    </source>
</evidence>
<dbReference type="EC" id="2.1.1.-" evidence="6"/>
<proteinExistence type="inferred from homology"/>
<keyword evidence="3 5" id="KW-0949">S-adenosyl-L-methionine</keyword>